<dbReference type="Proteomes" id="UP001189143">
    <property type="component" value="Unassembled WGS sequence"/>
</dbReference>
<protein>
    <submittedName>
        <fullName evidence="2">Tail length tape measure protein</fullName>
    </submittedName>
</protein>
<proteinExistence type="predicted"/>
<feature type="transmembrane region" description="Helical" evidence="1">
    <location>
        <begin position="488"/>
        <end position="512"/>
    </location>
</feature>
<evidence type="ECO:0000256" key="1">
    <source>
        <dbReference type="SAM" id="Phobius"/>
    </source>
</evidence>
<feature type="transmembrane region" description="Helical" evidence="1">
    <location>
        <begin position="455"/>
        <end position="476"/>
    </location>
</feature>
<keyword evidence="1" id="KW-0812">Transmembrane</keyword>
<dbReference type="EMBL" id="CAMTCP010000293">
    <property type="protein sequence ID" value="CAI3694298.1"/>
    <property type="molecule type" value="Genomic_DNA"/>
</dbReference>
<keyword evidence="1" id="KW-0472">Membrane</keyword>
<sequence length="752" mass="80270">MNSIGVMLEFFDNFSNGISNAINSADNLGASFDNVSNAANIDLNTSQFDNLANSASNMGTQIDNWTEKIGNYDKGALEAVYSTEELVQMGFKTQNALQGIADVGKEIPPPLDNATREQDKLNRSINIGSGNMNGFASKVGNLLKTYLGFQAAKKGITETIGGAMELQQQLFTMQGIMGNSDVATAYFDNLQKKANESVFAFEDFAQNARNFMQFTKNTDTLDSLANLSERLALVDPTQGLQGAGFALKEIMSGDGTSLKERFGFGKADIEILKASQDMGDFITQFDTLLSKKGFTEDMLAQYNQSAAAQFDNLGSNITTGLAQAGNNALEALNPLITKMNQAFGNGSFDSFFNALSNGLTIFAFATIQAANGIAWLSQYLDIIGPIVLGVTSAFGAYKLMLIGYNAIQAISTGLQTAHAIAIAVKTGTSIADAAATNHLTISQWALNSALLACPITWIVIGIILVIAALYAGVAAFNHFAGTSVSATGIICGAISAAGAFVWNLFLGLLQLVFGVVEYWYNLFGAFANFFGNVFNDPIGSIIHLFGDLADNVLGVIEKIANAIDSVFGSNLAAAVQGWRGTLSEMTDYAAKEFGNGEYEAKIKNLDINSALDELGVGLDRISYKGAYNTGYNWGSNLGFSNPVDNVTKGLETDLDSWNAMQGPGNLSNVSDSGANKKLSGISDKIDISNENLEMLKDSAENKSIQNFVQLSPSITFGDAHVKEEADINKIISKIETYMDEEIANSAEGVYGY</sequence>
<keyword evidence="1" id="KW-1133">Transmembrane helix</keyword>
<name>A0AAD1YIY3_9CLOT</name>
<evidence type="ECO:0000313" key="3">
    <source>
        <dbReference type="Proteomes" id="UP001189143"/>
    </source>
</evidence>
<dbReference type="AlphaFoldDB" id="A0AAD1YIY3"/>
<comment type="caution">
    <text evidence="2">The sequence shown here is derived from an EMBL/GenBank/DDBJ whole genome shotgun (WGS) entry which is preliminary data.</text>
</comment>
<dbReference type="RefSeq" id="WP_317049948.1">
    <property type="nucleotide sequence ID" value="NZ_CAMRXC010000286.1"/>
</dbReference>
<reference evidence="2" key="1">
    <citation type="submission" date="2022-10" db="EMBL/GenBank/DDBJ databases">
        <authorList>
            <person name="Aires J."/>
            <person name="Mesa V."/>
        </authorList>
    </citation>
    <scope>NUCLEOTIDE SEQUENCE</scope>
    <source>
        <strain evidence="2">Clostridium neonatale JD116</strain>
    </source>
</reference>
<organism evidence="2 3">
    <name type="scientific">Clostridium neonatale</name>
    <dbReference type="NCBI Taxonomy" id="137838"/>
    <lineage>
        <taxon>Bacteria</taxon>
        <taxon>Bacillati</taxon>
        <taxon>Bacillota</taxon>
        <taxon>Clostridia</taxon>
        <taxon>Eubacteriales</taxon>
        <taxon>Clostridiaceae</taxon>
        <taxon>Clostridium</taxon>
    </lineage>
</organism>
<gene>
    <name evidence="2" type="ORF">CNEO2_900017</name>
</gene>
<accession>A0AAD1YIY3</accession>
<evidence type="ECO:0000313" key="2">
    <source>
        <dbReference type="EMBL" id="CAI3694298.1"/>
    </source>
</evidence>